<keyword evidence="3 4" id="KW-0687">Ribonucleoprotein</keyword>
<dbReference type="Pfam" id="PF00410">
    <property type="entry name" value="Ribosomal_S8"/>
    <property type="match status" value="1"/>
</dbReference>
<dbReference type="HAMAP" id="MF_01302_B">
    <property type="entry name" value="Ribosomal_uS8_B"/>
    <property type="match status" value="1"/>
</dbReference>
<keyword evidence="4" id="KW-0699">rRNA-binding</keyword>
<evidence type="ECO:0000256" key="4">
    <source>
        <dbReference type="HAMAP-Rule" id="MF_01302"/>
    </source>
</evidence>
<comment type="similarity">
    <text evidence="1 4 5">Belongs to the universal ribosomal protein uS8 family.</text>
</comment>
<reference evidence="6" key="1">
    <citation type="journal article" date="2017" name="J. Phycol.">
        <title>Comparative DNA sequence analyses of Pyramimonas parkeae (Prasinophyceae) chloroplast genomes.</title>
        <authorList>
            <person name="Satjarak A."/>
            <person name="Graham L.E."/>
        </authorList>
    </citation>
    <scope>NUCLEOTIDE SEQUENCE</scope>
    <source>
        <strain evidence="6">NIES254</strain>
    </source>
</reference>
<evidence type="ECO:0000256" key="3">
    <source>
        <dbReference type="ARBA" id="ARBA00023274"/>
    </source>
</evidence>
<sequence length="128" mass="14781">MTSDRVGDMITRLRNANLVKTKYVLIPKTKLTLEMARILVQEGFIENFEEIKPLPLYIRIRLKYKEKKHITKLIRISKPGLRVYVNRNEIPRVLGGIGIAILSTSQGIMTDREARVQKVGGEVLCYIW</sequence>
<organism evidence="6">
    <name type="scientific">Pyramimonas parkeae</name>
    <dbReference type="NCBI Taxonomy" id="36894"/>
    <lineage>
        <taxon>Eukaryota</taxon>
        <taxon>Viridiplantae</taxon>
        <taxon>Chlorophyta</taxon>
        <taxon>Pyramimonadophyceae</taxon>
        <taxon>Pyramimonadales</taxon>
        <taxon>Pyramimonadaceae</taxon>
        <taxon>Pyramimonas</taxon>
        <taxon>Pyramimonas subgen. Trichocystis</taxon>
    </lineage>
</organism>
<dbReference type="InterPro" id="IPR035987">
    <property type="entry name" value="Ribosomal_uS8_sf"/>
</dbReference>
<dbReference type="NCBIfam" id="NF001109">
    <property type="entry name" value="PRK00136.1"/>
    <property type="match status" value="1"/>
</dbReference>
<dbReference type="AlphaFoldDB" id="A0A1R7T0S6"/>
<evidence type="ECO:0000313" key="6">
    <source>
        <dbReference type="EMBL" id="ANA56979.1"/>
    </source>
</evidence>
<evidence type="ECO:0000256" key="1">
    <source>
        <dbReference type="ARBA" id="ARBA00006471"/>
    </source>
</evidence>
<dbReference type="InterPro" id="IPR047863">
    <property type="entry name" value="Ribosomal_uS8_CS"/>
</dbReference>
<evidence type="ECO:0000256" key="2">
    <source>
        <dbReference type="ARBA" id="ARBA00022980"/>
    </source>
</evidence>
<proteinExistence type="inferred from homology"/>
<keyword evidence="2 4" id="KW-0689">Ribosomal protein</keyword>
<keyword evidence="4" id="KW-0694">RNA-binding</keyword>
<dbReference type="Gene3D" id="3.30.1370.30">
    <property type="match status" value="1"/>
</dbReference>
<dbReference type="SUPFAM" id="SSF56047">
    <property type="entry name" value="Ribosomal protein S8"/>
    <property type="match status" value="1"/>
</dbReference>
<dbReference type="GO" id="GO:0005840">
    <property type="term" value="C:ribosome"/>
    <property type="evidence" value="ECO:0007669"/>
    <property type="project" value="UniProtKB-KW"/>
</dbReference>
<protein>
    <recommendedName>
        <fullName evidence="4">Small ribosomal subunit protein uS8c</fullName>
    </recommendedName>
</protein>
<gene>
    <name evidence="4 6" type="primary">rps8</name>
</gene>
<dbReference type="Gene3D" id="3.30.1490.10">
    <property type="match status" value="1"/>
</dbReference>
<comment type="subunit">
    <text evidence="4">Part of the 30S ribosomal subunit.</text>
</comment>
<dbReference type="FunFam" id="3.30.1490.10:FF:000001">
    <property type="entry name" value="30S ribosomal protein S8"/>
    <property type="match status" value="1"/>
</dbReference>
<dbReference type="GO" id="GO:1990904">
    <property type="term" value="C:ribonucleoprotein complex"/>
    <property type="evidence" value="ECO:0007669"/>
    <property type="project" value="UniProtKB-KW"/>
</dbReference>
<dbReference type="GO" id="GO:0009507">
    <property type="term" value="C:chloroplast"/>
    <property type="evidence" value="ECO:0007669"/>
    <property type="project" value="UniProtKB-SubCell"/>
</dbReference>
<dbReference type="GO" id="GO:0006412">
    <property type="term" value="P:translation"/>
    <property type="evidence" value="ECO:0007669"/>
    <property type="project" value="UniProtKB-UniRule"/>
</dbReference>
<name>A0A1R7T0S6_9CHLO</name>
<keyword evidence="6" id="KW-0150">Chloroplast</keyword>
<dbReference type="GO" id="GO:0003735">
    <property type="term" value="F:structural constituent of ribosome"/>
    <property type="evidence" value="ECO:0007669"/>
    <property type="project" value="InterPro"/>
</dbReference>
<dbReference type="InterPro" id="IPR000630">
    <property type="entry name" value="Ribosomal_uS8"/>
</dbReference>
<dbReference type="PANTHER" id="PTHR11758">
    <property type="entry name" value="40S RIBOSOMAL PROTEIN S15A"/>
    <property type="match status" value="1"/>
</dbReference>
<accession>A0A1R7T0S6</accession>
<dbReference type="PROSITE" id="PS00053">
    <property type="entry name" value="RIBOSOMAL_S8"/>
    <property type="match status" value="1"/>
</dbReference>
<evidence type="ECO:0000256" key="5">
    <source>
        <dbReference type="RuleBase" id="RU003660"/>
    </source>
</evidence>
<dbReference type="GO" id="GO:0019843">
    <property type="term" value="F:rRNA binding"/>
    <property type="evidence" value="ECO:0007669"/>
    <property type="project" value="UniProtKB-UniRule"/>
</dbReference>
<geneLocation type="chloroplast" evidence="6"/>
<keyword evidence="6" id="KW-0934">Plastid</keyword>
<dbReference type="EMBL" id="KX013546">
    <property type="protein sequence ID" value="ANA56979.1"/>
    <property type="molecule type" value="Genomic_DNA"/>
</dbReference>
<comment type="subcellular location">
    <subcellularLocation>
        <location evidence="4">Plastid</location>
        <location evidence="4">Chloroplast</location>
    </subcellularLocation>
</comment>
<comment type="function">
    <text evidence="4">One of the primary rRNA binding proteins, it binds directly to 16S rRNA central domain where it helps coordinate assembly of the platform of the 30S subunit.</text>
</comment>